<evidence type="ECO:0000313" key="3">
    <source>
        <dbReference type="Proteomes" id="UP000008311"/>
    </source>
</evidence>
<accession>B9TEZ1</accession>
<feature type="compositionally biased region" description="Polar residues" evidence="1">
    <location>
        <begin position="42"/>
        <end position="68"/>
    </location>
</feature>
<dbReference type="InParanoid" id="B9TEZ1"/>
<dbReference type="AlphaFoldDB" id="B9TEZ1"/>
<gene>
    <name evidence="2" type="ORF">RCOM_1798920</name>
</gene>
<name>B9TEZ1_RICCO</name>
<dbReference type="Proteomes" id="UP000008311">
    <property type="component" value="Unassembled WGS sequence"/>
</dbReference>
<keyword evidence="3" id="KW-1185">Reference proteome</keyword>
<organism evidence="2 3">
    <name type="scientific">Ricinus communis</name>
    <name type="common">Castor bean</name>
    <dbReference type="NCBI Taxonomy" id="3988"/>
    <lineage>
        <taxon>Eukaryota</taxon>
        <taxon>Viridiplantae</taxon>
        <taxon>Streptophyta</taxon>
        <taxon>Embryophyta</taxon>
        <taxon>Tracheophyta</taxon>
        <taxon>Spermatophyta</taxon>
        <taxon>Magnoliopsida</taxon>
        <taxon>eudicotyledons</taxon>
        <taxon>Gunneridae</taxon>
        <taxon>Pentapetalae</taxon>
        <taxon>rosids</taxon>
        <taxon>fabids</taxon>
        <taxon>Malpighiales</taxon>
        <taxon>Euphorbiaceae</taxon>
        <taxon>Acalyphoideae</taxon>
        <taxon>Acalypheae</taxon>
        <taxon>Ricinus</taxon>
    </lineage>
</organism>
<dbReference type="EMBL" id="EQ979391">
    <property type="protein sequence ID" value="EEF25572.1"/>
    <property type="molecule type" value="Genomic_DNA"/>
</dbReference>
<evidence type="ECO:0000313" key="2">
    <source>
        <dbReference type="EMBL" id="EEF25572.1"/>
    </source>
</evidence>
<sequence length="81" mass="8121">MTSVVPSGCVTTTCPPARDVRDRMSSAEQRSSATGDPAGNAPASNASRSRFTSTCRPVGSSVTISGTSPNGGGTLNTGCER</sequence>
<feature type="region of interest" description="Disordered" evidence="1">
    <location>
        <begin position="1"/>
        <end position="81"/>
    </location>
</feature>
<feature type="compositionally biased region" description="Polar residues" evidence="1">
    <location>
        <begin position="1"/>
        <end position="14"/>
    </location>
</feature>
<evidence type="ECO:0000256" key="1">
    <source>
        <dbReference type="SAM" id="MobiDB-lite"/>
    </source>
</evidence>
<proteinExistence type="predicted"/>
<reference evidence="3" key="1">
    <citation type="journal article" date="2010" name="Nat. Biotechnol.">
        <title>Draft genome sequence of the oilseed species Ricinus communis.</title>
        <authorList>
            <person name="Chan A.P."/>
            <person name="Crabtree J."/>
            <person name="Zhao Q."/>
            <person name="Lorenzi H."/>
            <person name="Orvis J."/>
            <person name="Puiu D."/>
            <person name="Melake-Berhan A."/>
            <person name="Jones K.M."/>
            <person name="Redman J."/>
            <person name="Chen G."/>
            <person name="Cahoon E.B."/>
            <person name="Gedil M."/>
            <person name="Stanke M."/>
            <person name="Haas B.J."/>
            <person name="Wortman J.R."/>
            <person name="Fraser-Liggett C.M."/>
            <person name="Ravel J."/>
            <person name="Rabinowicz P.D."/>
        </authorList>
    </citation>
    <scope>NUCLEOTIDE SEQUENCE [LARGE SCALE GENOMIC DNA]</scope>
    <source>
        <strain evidence="3">cv. Hale</strain>
    </source>
</reference>
<protein>
    <submittedName>
        <fullName evidence="2">Uncharacterized protein</fullName>
    </submittedName>
</protein>